<feature type="domain" description="Histidine kinase" evidence="8">
    <location>
        <begin position="323"/>
        <end position="551"/>
    </location>
</feature>
<evidence type="ECO:0000256" key="7">
    <source>
        <dbReference type="SAM" id="Coils"/>
    </source>
</evidence>
<comment type="caution">
    <text evidence="10">The sequence shown here is derived from an EMBL/GenBank/DDBJ whole genome shotgun (WGS) entry which is preliminary data.</text>
</comment>
<dbReference type="InterPro" id="IPR003594">
    <property type="entry name" value="HATPase_dom"/>
</dbReference>
<evidence type="ECO:0000313" key="10">
    <source>
        <dbReference type="EMBL" id="REA62903.1"/>
    </source>
</evidence>
<dbReference type="EC" id="2.7.13.3" evidence="2"/>
<dbReference type="CDD" id="cd00130">
    <property type="entry name" value="PAS"/>
    <property type="match status" value="1"/>
</dbReference>
<dbReference type="Gene3D" id="3.30.565.10">
    <property type="entry name" value="Histidine kinase-like ATPase, C-terminal domain"/>
    <property type="match status" value="1"/>
</dbReference>
<dbReference type="EMBL" id="QNUL01000004">
    <property type="protein sequence ID" value="REA62903.1"/>
    <property type="molecule type" value="Genomic_DNA"/>
</dbReference>
<evidence type="ECO:0000256" key="2">
    <source>
        <dbReference type="ARBA" id="ARBA00012438"/>
    </source>
</evidence>
<dbReference type="SMART" id="SM00388">
    <property type="entry name" value="HisKA"/>
    <property type="match status" value="1"/>
</dbReference>
<dbReference type="PANTHER" id="PTHR42878:SF15">
    <property type="entry name" value="BACTERIOPHYTOCHROME"/>
    <property type="match status" value="1"/>
</dbReference>
<dbReference type="InterPro" id="IPR036890">
    <property type="entry name" value="HATPase_C_sf"/>
</dbReference>
<dbReference type="NCBIfam" id="TIGR00229">
    <property type="entry name" value="sensory_box"/>
    <property type="match status" value="1"/>
</dbReference>
<dbReference type="PANTHER" id="PTHR42878">
    <property type="entry name" value="TWO-COMPONENT HISTIDINE KINASE"/>
    <property type="match status" value="1"/>
</dbReference>
<comment type="catalytic activity">
    <reaction evidence="1">
        <text>ATP + protein L-histidine = ADP + protein N-phospho-L-histidine.</text>
        <dbReference type="EC" id="2.7.13.3"/>
    </reaction>
</comment>
<dbReference type="SUPFAM" id="SSF55785">
    <property type="entry name" value="PYP-like sensor domain (PAS domain)"/>
    <property type="match status" value="1"/>
</dbReference>
<keyword evidence="4" id="KW-0808">Transferase</keyword>
<evidence type="ECO:0000259" key="9">
    <source>
        <dbReference type="PROSITE" id="PS50113"/>
    </source>
</evidence>
<dbReference type="SUPFAM" id="SSF55874">
    <property type="entry name" value="ATPase domain of HSP90 chaperone/DNA topoisomerase II/histidine kinase"/>
    <property type="match status" value="1"/>
</dbReference>
<dbReference type="Gene3D" id="3.30.450.20">
    <property type="entry name" value="PAS domain"/>
    <property type="match status" value="1"/>
</dbReference>
<dbReference type="InterPro" id="IPR003661">
    <property type="entry name" value="HisK_dim/P_dom"/>
</dbReference>
<evidence type="ECO:0000313" key="11">
    <source>
        <dbReference type="Proteomes" id="UP000256373"/>
    </source>
</evidence>
<dbReference type="InterPro" id="IPR035965">
    <property type="entry name" value="PAS-like_dom_sf"/>
</dbReference>
<accession>A0A3D8YEP9</accession>
<dbReference type="InterPro" id="IPR005467">
    <property type="entry name" value="His_kinase_dom"/>
</dbReference>
<keyword evidence="3" id="KW-0597">Phosphoprotein</keyword>
<dbReference type="AlphaFoldDB" id="A0A3D8YEP9"/>
<name>A0A3D8YEP9_9BACT</name>
<dbReference type="GO" id="GO:0000155">
    <property type="term" value="F:phosphorelay sensor kinase activity"/>
    <property type="evidence" value="ECO:0007669"/>
    <property type="project" value="InterPro"/>
</dbReference>
<dbReference type="PROSITE" id="PS50109">
    <property type="entry name" value="HIS_KIN"/>
    <property type="match status" value="1"/>
</dbReference>
<gene>
    <name evidence="10" type="ORF">DSL64_08295</name>
</gene>
<proteinExistence type="predicted"/>
<dbReference type="OrthoDB" id="9766459at2"/>
<dbReference type="InterPro" id="IPR004358">
    <property type="entry name" value="Sig_transdc_His_kin-like_C"/>
</dbReference>
<dbReference type="SMART" id="SM00387">
    <property type="entry name" value="HATPase_c"/>
    <property type="match status" value="1"/>
</dbReference>
<dbReference type="SUPFAM" id="SSF47384">
    <property type="entry name" value="Homodimeric domain of signal transducing histidine kinase"/>
    <property type="match status" value="1"/>
</dbReference>
<keyword evidence="5" id="KW-0418">Kinase</keyword>
<feature type="domain" description="PAC" evidence="9">
    <location>
        <begin position="234"/>
        <end position="285"/>
    </location>
</feature>
<dbReference type="Gene3D" id="1.10.287.130">
    <property type="match status" value="1"/>
</dbReference>
<dbReference type="GO" id="GO:0030295">
    <property type="term" value="F:protein kinase activator activity"/>
    <property type="evidence" value="ECO:0007669"/>
    <property type="project" value="TreeGrafter"/>
</dbReference>
<organism evidence="10 11">
    <name type="scientific">Dyadobacter luteus</name>
    <dbReference type="NCBI Taxonomy" id="2259619"/>
    <lineage>
        <taxon>Bacteria</taxon>
        <taxon>Pseudomonadati</taxon>
        <taxon>Bacteroidota</taxon>
        <taxon>Cytophagia</taxon>
        <taxon>Cytophagales</taxon>
        <taxon>Spirosomataceae</taxon>
        <taxon>Dyadobacter</taxon>
    </lineage>
</organism>
<evidence type="ECO:0000256" key="1">
    <source>
        <dbReference type="ARBA" id="ARBA00000085"/>
    </source>
</evidence>
<evidence type="ECO:0000256" key="4">
    <source>
        <dbReference type="ARBA" id="ARBA00022679"/>
    </source>
</evidence>
<dbReference type="GO" id="GO:0016020">
    <property type="term" value="C:membrane"/>
    <property type="evidence" value="ECO:0007669"/>
    <property type="project" value="UniProtKB-SubCell"/>
</dbReference>
<dbReference type="PRINTS" id="PR00344">
    <property type="entry name" value="BCTRLSENSOR"/>
</dbReference>
<dbReference type="Pfam" id="PF00512">
    <property type="entry name" value="HisKA"/>
    <property type="match status" value="1"/>
</dbReference>
<keyword evidence="11" id="KW-1185">Reference proteome</keyword>
<dbReference type="CDD" id="cd00082">
    <property type="entry name" value="HisKA"/>
    <property type="match status" value="1"/>
</dbReference>
<reference evidence="10 11" key="1">
    <citation type="submission" date="2018-07" db="EMBL/GenBank/DDBJ databases">
        <title>Dyadobacter roseus sp. nov., isolated from rose rhizosphere soil.</title>
        <authorList>
            <person name="Chen L."/>
        </authorList>
    </citation>
    <scope>NUCLEOTIDE SEQUENCE [LARGE SCALE GENOMIC DNA]</scope>
    <source>
        <strain evidence="10 11">RS19</strain>
    </source>
</reference>
<dbReference type="InterPro" id="IPR036097">
    <property type="entry name" value="HisK_dim/P_sf"/>
</dbReference>
<evidence type="ECO:0000256" key="3">
    <source>
        <dbReference type="ARBA" id="ARBA00022553"/>
    </source>
</evidence>
<dbReference type="FunFam" id="3.30.565.10:FF:000006">
    <property type="entry name" value="Sensor histidine kinase WalK"/>
    <property type="match status" value="1"/>
</dbReference>
<evidence type="ECO:0000256" key="5">
    <source>
        <dbReference type="ARBA" id="ARBA00022777"/>
    </source>
</evidence>
<keyword evidence="7" id="KW-0175">Coiled coil</keyword>
<sequence>MEIILFNLENDQDLVLAHRRSMQLAEMCGLGLVAQTSFATAVSEVVRFMIEHGSNSVLSLSLNKYKAKPLMICASIKSPALARLNLANENFNYARKLAGYFDITDTEVSIRVEPPRSVNLTQSLIEKCRQAFRSSQAISPYEEVKRKNIELQQLADNLVESENRYQELTGSLPLMMFTLAADHQIVYANRWFLNFTGKTLTTLEDTNWLDWVRIHHLSVDIEQLQLKLATHLPFQLEVNLSDTTGKVWHLLSMTPQLDSSGNVIQWFGFIVNIAAQKMVEQTLRDNQELRQVRQEMEIRQKQLDDTITELNRSNQELARYAFVASHDLQEPIRKVRLLTDLIIEKFGDTVPHEATDLLSRLKISSERMHLVVKDLLDYSRINSGPVPLNETVELSTIIELAKANLEYLINEKAAVVVADHSFPITCNAAQLMLLFQNLLANAIKFTAKGVTPAIEIKASRLSKQQSDQFDLDKSQQWIHIQVIDNGIGFEQQYSEKIFEVFQRLHSQKQYEGTGIGLSICKKIVALHGGTISASSSPGSGSIFTLFLPAGDAL</sequence>
<dbReference type="GO" id="GO:0007234">
    <property type="term" value="P:osmosensory signaling via phosphorelay pathway"/>
    <property type="evidence" value="ECO:0007669"/>
    <property type="project" value="TreeGrafter"/>
</dbReference>
<protein>
    <recommendedName>
        <fullName evidence="2">histidine kinase</fullName>
        <ecNumber evidence="2">2.7.13.3</ecNumber>
    </recommendedName>
</protein>
<evidence type="ECO:0000256" key="6">
    <source>
        <dbReference type="ARBA" id="ARBA00023136"/>
    </source>
</evidence>
<dbReference type="InterPro" id="IPR050351">
    <property type="entry name" value="BphY/WalK/GraS-like"/>
</dbReference>
<dbReference type="InterPro" id="IPR000700">
    <property type="entry name" value="PAS-assoc_C"/>
</dbReference>
<feature type="coiled-coil region" evidence="7">
    <location>
        <begin position="141"/>
        <end position="171"/>
    </location>
</feature>
<dbReference type="GO" id="GO:0000156">
    <property type="term" value="F:phosphorelay response regulator activity"/>
    <property type="evidence" value="ECO:0007669"/>
    <property type="project" value="TreeGrafter"/>
</dbReference>
<dbReference type="Proteomes" id="UP000256373">
    <property type="component" value="Unassembled WGS sequence"/>
</dbReference>
<dbReference type="RefSeq" id="WP_115830206.1">
    <property type="nucleotide sequence ID" value="NZ_QNUL01000004.1"/>
</dbReference>
<feature type="coiled-coil region" evidence="7">
    <location>
        <begin position="279"/>
        <end position="313"/>
    </location>
</feature>
<evidence type="ECO:0000259" key="8">
    <source>
        <dbReference type="PROSITE" id="PS50109"/>
    </source>
</evidence>
<keyword evidence="6" id="KW-0472">Membrane</keyword>
<dbReference type="PROSITE" id="PS50113">
    <property type="entry name" value="PAC"/>
    <property type="match status" value="1"/>
</dbReference>
<dbReference type="InterPro" id="IPR000014">
    <property type="entry name" value="PAS"/>
</dbReference>
<dbReference type="Pfam" id="PF02518">
    <property type="entry name" value="HATPase_c"/>
    <property type="match status" value="1"/>
</dbReference>